<accession>A0AAV4MTI7</accession>
<dbReference type="InterPro" id="IPR036865">
    <property type="entry name" value="CRAL-TRIO_dom_sf"/>
</dbReference>
<gene>
    <name evidence="2" type="primary">X975_11984</name>
    <name evidence="2" type="ORF">CEXT_206661</name>
</gene>
<protein>
    <submittedName>
        <fullName evidence="2">Retinaldehyde-binding protein 1</fullName>
    </submittedName>
</protein>
<organism evidence="2 3">
    <name type="scientific">Caerostris extrusa</name>
    <name type="common">Bark spider</name>
    <name type="synonym">Caerostris bankana</name>
    <dbReference type="NCBI Taxonomy" id="172846"/>
    <lineage>
        <taxon>Eukaryota</taxon>
        <taxon>Metazoa</taxon>
        <taxon>Ecdysozoa</taxon>
        <taxon>Arthropoda</taxon>
        <taxon>Chelicerata</taxon>
        <taxon>Arachnida</taxon>
        <taxon>Araneae</taxon>
        <taxon>Araneomorphae</taxon>
        <taxon>Entelegynae</taxon>
        <taxon>Araneoidea</taxon>
        <taxon>Araneidae</taxon>
        <taxon>Caerostris</taxon>
    </lineage>
</organism>
<dbReference type="SUPFAM" id="SSF52087">
    <property type="entry name" value="CRAL/TRIO domain"/>
    <property type="match status" value="1"/>
</dbReference>
<dbReference type="Proteomes" id="UP001054945">
    <property type="component" value="Unassembled WGS sequence"/>
</dbReference>
<dbReference type="Pfam" id="PF00650">
    <property type="entry name" value="CRAL_TRIO"/>
    <property type="match status" value="1"/>
</dbReference>
<name>A0AAV4MTI7_CAEEX</name>
<dbReference type="AlphaFoldDB" id="A0AAV4MTI7"/>
<dbReference type="EMBL" id="BPLR01020198">
    <property type="protein sequence ID" value="GIX75787.1"/>
    <property type="molecule type" value="Genomic_DNA"/>
</dbReference>
<reference evidence="2 3" key="1">
    <citation type="submission" date="2021-06" db="EMBL/GenBank/DDBJ databases">
        <title>Caerostris extrusa draft genome.</title>
        <authorList>
            <person name="Kono N."/>
            <person name="Arakawa K."/>
        </authorList>
    </citation>
    <scope>NUCLEOTIDE SEQUENCE [LARGE SCALE GENOMIC DNA]</scope>
</reference>
<evidence type="ECO:0000313" key="3">
    <source>
        <dbReference type="Proteomes" id="UP001054945"/>
    </source>
</evidence>
<evidence type="ECO:0000259" key="1">
    <source>
        <dbReference type="Pfam" id="PF00650"/>
    </source>
</evidence>
<dbReference type="Gene3D" id="3.40.525.10">
    <property type="entry name" value="CRAL-TRIO lipid binding domain"/>
    <property type="match status" value="1"/>
</dbReference>
<feature type="domain" description="CRAL-TRIO" evidence="1">
    <location>
        <begin position="20"/>
        <end position="107"/>
    </location>
</feature>
<sequence length="132" mass="15034">MSSDDNSIVHDRFFVKIGSVFYLTEQRMESVILVIKVGMWDPEKVDRDLLMWVITHCMIHSIECEATQVAGYSAIVDVRGVTHKHLKLLTIENILLIIHSTQHCFPDDTRPCMSLECRNSSPMRGTCAILLS</sequence>
<evidence type="ECO:0000313" key="2">
    <source>
        <dbReference type="EMBL" id="GIX75787.1"/>
    </source>
</evidence>
<keyword evidence="3" id="KW-1185">Reference proteome</keyword>
<comment type="caution">
    <text evidence="2">The sequence shown here is derived from an EMBL/GenBank/DDBJ whole genome shotgun (WGS) entry which is preliminary data.</text>
</comment>
<dbReference type="InterPro" id="IPR001251">
    <property type="entry name" value="CRAL-TRIO_dom"/>
</dbReference>
<proteinExistence type="predicted"/>